<gene>
    <name evidence="7" type="primary">ictB</name>
    <name evidence="7" type="ORF">ENR15_02200</name>
</gene>
<feature type="transmembrane region" description="Helical" evidence="5">
    <location>
        <begin position="96"/>
        <end position="115"/>
    </location>
</feature>
<dbReference type="InterPro" id="IPR051533">
    <property type="entry name" value="WaaL-like"/>
</dbReference>
<dbReference type="EMBL" id="DSPX01000017">
    <property type="protein sequence ID" value="HGF99498.1"/>
    <property type="molecule type" value="Genomic_DNA"/>
</dbReference>
<dbReference type="InterPro" id="IPR007016">
    <property type="entry name" value="O-antigen_ligase-rel_domated"/>
</dbReference>
<feature type="transmembrane region" description="Helical" evidence="5">
    <location>
        <begin position="438"/>
        <end position="454"/>
    </location>
</feature>
<comment type="subcellular location">
    <subcellularLocation>
        <location evidence="1">Membrane</location>
        <topology evidence="1">Multi-pass membrane protein</topology>
    </subcellularLocation>
</comment>
<evidence type="ECO:0000313" key="7">
    <source>
        <dbReference type="EMBL" id="HGF99498.1"/>
    </source>
</evidence>
<dbReference type="InterPro" id="IPR006007">
    <property type="entry name" value="Inorganic_carbon_transpt"/>
</dbReference>
<feature type="transmembrane region" description="Helical" evidence="5">
    <location>
        <begin position="279"/>
        <end position="298"/>
    </location>
</feature>
<sequence length="461" mass="51454">MNSVWQQLTLSYWPASSWQQGSYLSRLWVGSLRAWRSSSWLLAWAEPLGALLCCLILSLAPFVSSSLVGVLLLAAGAYWVLLTLSDERLESGFTPIHLLLLLYWAIATVATALSPVKAAAFSGWLKLTLYLLLFALLARVLRSHRLRSITITAFLLVTQIISVYGIRQWFFRAEALATWTDPTSPTAGMTRVYSYLGNPNLLAGYLVTAVAFSIAALFAWRGWLPKLLAMTMVVTNATCLFMTGSRGGWIGFVVAGYTLLVLLVYWWSPRLPSKWQPWALPGVLGGSLALLLLAVLLVEPVRLRVATMFVGREDSSNNFRINVWEAVLEMIRDRPLLGIGPGNNAFNKIYPLYMRPKYTALSAYSVLLEITVETGFIGLAAFLWLLVVTLNQGWRQLAALRHTTNPHGYWLMAAIASILGIMGHGFFDTVWYRPEVNTLWWLAMAVIASFYSVLHQPSTPR</sequence>
<feature type="transmembrane region" description="Helical" evidence="5">
    <location>
        <begin position="148"/>
        <end position="166"/>
    </location>
</feature>
<reference evidence="7" key="1">
    <citation type="journal article" date="2020" name="mSystems">
        <title>Genome- and Community-Level Interaction Insights into Carbon Utilization and Element Cycling Functions of Hydrothermarchaeota in Hydrothermal Sediment.</title>
        <authorList>
            <person name="Zhou Z."/>
            <person name="Liu Y."/>
            <person name="Xu W."/>
            <person name="Pan J."/>
            <person name="Luo Z.H."/>
            <person name="Li M."/>
        </authorList>
    </citation>
    <scope>NUCLEOTIDE SEQUENCE [LARGE SCALE GENOMIC DNA]</scope>
    <source>
        <strain evidence="7">SpSt-374</strain>
    </source>
</reference>
<evidence type="ECO:0000256" key="1">
    <source>
        <dbReference type="ARBA" id="ARBA00004141"/>
    </source>
</evidence>
<keyword evidence="3 5" id="KW-1133">Transmembrane helix</keyword>
<accession>A0A7C3VF57</accession>
<feature type="transmembrane region" description="Helical" evidence="5">
    <location>
        <begin position="66"/>
        <end position="84"/>
    </location>
</feature>
<feature type="transmembrane region" description="Helical" evidence="5">
    <location>
        <begin position="408"/>
        <end position="426"/>
    </location>
</feature>
<keyword evidence="4 5" id="KW-0472">Membrane</keyword>
<evidence type="ECO:0000256" key="5">
    <source>
        <dbReference type="SAM" id="Phobius"/>
    </source>
</evidence>
<evidence type="ECO:0000256" key="3">
    <source>
        <dbReference type="ARBA" id="ARBA00022989"/>
    </source>
</evidence>
<protein>
    <submittedName>
        <fullName evidence="7">Putative bicarbonate transporter, IctB family</fullName>
    </submittedName>
</protein>
<evidence type="ECO:0000256" key="4">
    <source>
        <dbReference type="ARBA" id="ARBA00023136"/>
    </source>
</evidence>
<evidence type="ECO:0000259" key="6">
    <source>
        <dbReference type="Pfam" id="PF04932"/>
    </source>
</evidence>
<organism evidence="7">
    <name type="scientific">Planktothricoides sp. SpSt-374</name>
    <dbReference type="NCBI Taxonomy" id="2282167"/>
    <lineage>
        <taxon>Bacteria</taxon>
        <taxon>Bacillati</taxon>
        <taxon>Cyanobacteriota</taxon>
        <taxon>Cyanophyceae</taxon>
        <taxon>Oscillatoriophycideae</taxon>
        <taxon>Oscillatoriales</taxon>
        <taxon>Oscillatoriaceae</taxon>
        <taxon>Planktothricoides</taxon>
    </lineage>
</organism>
<feature type="transmembrane region" description="Helical" evidence="5">
    <location>
        <begin position="202"/>
        <end position="220"/>
    </location>
</feature>
<feature type="transmembrane region" description="Helical" evidence="5">
    <location>
        <begin position="361"/>
        <end position="387"/>
    </location>
</feature>
<dbReference type="Pfam" id="PF04932">
    <property type="entry name" value="Wzy_C"/>
    <property type="match status" value="1"/>
</dbReference>
<dbReference type="GO" id="GO:0016020">
    <property type="term" value="C:membrane"/>
    <property type="evidence" value="ECO:0007669"/>
    <property type="project" value="UniProtKB-SubCell"/>
</dbReference>
<keyword evidence="2 5" id="KW-0812">Transmembrane</keyword>
<evidence type="ECO:0000256" key="2">
    <source>
        <dbReference type="ARBA" id="ARBA00022692"/>
    </source>
</evidence>
<name>A0A7C3VF57_9CYAN</name>
<dbReference type="NCBIfam" id="TIGR00947">
    <property type="entry name" value="2A73"/>
    <property type="match status" value="1"/>
</dbReference>
<feature type="domain" description="O-antigen ligase-related" evidence="6">
    <location>
        <begin position="232"/>
        <end position="383"/>
    </location>
</feature>
<dbReference type="PANTHER" id="PTHR37422:SF22">
    <property type="entry name" value="SLR1515 PROTEIN"/>
    <property type="match status" value="1"/>
</dbReference>
<feature type="transmembrane region" description="Helical" evidence="5">
    <location>
        <begin position="41"/>
        <end position="60"/>
    </location>
</feature>
<feature type="transmembrane region" description="Helical" evidence="5">
    <location>
        <begin position="249"/>
        <end position="267"/>
    </location>
</feature>
<dbReference type="AlphaFoldDB" id="A0A7C3VF57"/>
<proteinExistence type="predicted"/>
<comment type="caution">
    <text evidence="7">The sequence shown here is derived from an EMBL/GenBank/DDBJ whole genome shotgun (WGS) entry which is preliminary data.</text>
</comment>
<dbReference type="PANTHER" id="PTHR37422">
    <property type="entry name" value="TEICHURONIC ACID BIOSYNTHESIS PROTEIN TUAE"/>
    <property type="match status" value="1"/>
</dbReference>
<feature type="transmembrane region" description="Helical" evidence="5">
    <location>
        <begin position="121"/>
        <end position="141"/>
    </location>
</feature>